<keyword evidence="2" id="KW-1185">Reference proteome</keyword>
<protein>
    <submittedName>
        <fullName evidence="1">Uncharacterized protein</fullName>
    </submittedName>
</protein>
<dbReference type="Proteomes" id="UP000515240">
    <property type="component" value="Chromosome"/>
</dbReference>
<accession>A0A7G5EL99</accession>
<name>A0A7G5EL99_9BURK</name>
<evidence type="ECO:0000313" key="1">
    <source>
        <dbReference type="EMBL" id="QMV74774.1"/>
    </source>
</evidence>
<reference evidence="1 2" key="1">
    <citation type="journal article" date="2020" name="G3 (Bethesda)">
        <title>CeMbio - The Caenorhabditis elegans Microbiome Resource.</title>
        <authorList>
            <person name="Dirksen P."/>
            <person name="Assie A."/>
            <person name="Zimmermann J."/>
            <person name="Zhang F."/>
            <person name="Tietje A.M."/>
            <person name="Marsh S.A."/>
            <person name="Felix M.A."/>
            <person name="Shapira M."/>
            <person name="Kaleta C."/>
            <person name="Schulenburg H."/>
            <person name="Samuel B."/>
        </authorList>
    </citation>
    <scope>NUCLEOTIDE SEQUENCE [LARGE SCALE GENOMIC DNA]</scope>
    <source>
        <strain evidence="1 2">BIGb0172</strain>
    </source>
</reference>
<dbReference type="KEGG" id="cpis:HS961_19095"/>
<sequence length="204" mass="22720">MRQNSFKLENRSGFLLDRIRDDFLEARYIERFEFQETVSDPFGKEVTFERLEYRQTAFRATATWPGLELIDPSRSVQQLLSELIEASDFSVSLAPLSVDVLKWAEGIQQTFGGMLTISSIQVGGLKLEDSATAKVVIKGDKDVREACQKITGNRPHILEKLQFRIAIGSASATVLLANNATAKIEGGEVEEELLPAIRKAMIGI</sequence>
<evidence type="ECO:0000313" key="2">
    <source>
        <dbReference type="Proteomes" id="UP000515240"/>
    </source>
</evidence>
<gene>
    <name evidence="1" type="ORF">HS961_19095</name>
</gene>
<dbReference type="EMBL" id="CP058554">
    <property type="protein sequence ID" value="QMV74774.1"/>
    <property type="molecule type" value="Genomic_DNA"/>
</dbReference>
<proteinExistence type="predicted"/>
<dbReference type="AlphaFoldDB" id="A0A7G5EL99"/>
<organism evidence="1 2">
    <name type="scientific">Comamonas piscis</name>
    <dbReference type="NCBI Taxonomy" id="1562974"/>
    <lineage>
        <taxon>Bacteria</taxon>
        <taxon>Pseudomonadati</taxon>
        <taxon>Pseudomonadota</taxon>
        <taxon>Betaproteobacteria</taxon>
        <taxon>Burkholderiales</taxon>
        <taxon>Comamonadaceae</taxon>
        <taxon>Comamonas</taxon>
    </lineage>
</organism>
<dbReference type="RefSeq" id="WP_182324705.1">
    <property type="nucleotide sequence ID" value="NZ_CP058554.1"/>
</dbReference>